<dbReference type="EMBL" id="FPCJ01000001">
    <property type="protein sequence ID" value="SFV32414.1"/>
    <property type="molecule type" value="Genomic_DNA"/>
</dbReference>
<dbReference type="InterPro" id="IPR001173">
    <property type="entry name" value="Glyco_trans_2-like"/>
</dbReference>
<comment type="similarity">
    <text evidence="1">Belongs to the glycosyltransferase 2 family. WaaE/KdtX subfamily.</text>
</comment>
<gene>
    <name evidence="4" type="ORF">SAMN05660895_1337</name>
</gene>
<dbReference type="AlphaFoldDB" id="A0A1I7NCK8"/>
<keyword evidence="4" id="KW-0808">Transferase</keyword>
<keyword evidence="2" id="KW-0812">Transmembrane</keyword>
<evidence type="ECO:0000313" key="4">
    <source>
        <dbReference type="EMBL" id="SFV32414.1"/>
    </source>
</evidence>
<dbReference type="RefSeq" id="WP_092459151.1">
    <property type="nucleotide sequence ID" value="NZ_FPCJ01000001.1"/>
</dbReference>
<dbReference type="Pfam" id="PF00535">
    <property type="entry name" value="Glycos_transf_2"/>
    <property type="match status" value="1"/>
</dbReference>
<feature type="domain" description="Glycosyltransferase 2-like" evidence="3">
    <location>
        <begin position="5"/>
        <end position="124"/>
    </location>
</feature>
<sequence>MQSISAIVITYNAAAHLRACLQSLLPVASDVLVVDSFSTDRTAEIAQTFPVRFVQHAWEGYGQQKNWAMEQVQHDYVLFIDADEVLSAELQQSILDARQQGLSGCYMLQRLNRYFNRWIYHGLEYPDHKIRLFDRRQATWSTDPVHETVVFHAEVQTHLLNGYLLHYTYQDMHTLWLKIDQYAQLGAKKLHQQGKKSSPWQWISHPFATFWKAYLLKSGWKEGTAGLLLAFLAAISVFLKYVRLWLKQHQLN</sequence>
<evidence type="ECO:0000259" key="3">
    <source>
        <dbReference type="Pfam" id="PF00535"/>
    </source>
</evidence>
<dbReference type="CDD" id="cd02511">
    <property type="entry name" value="Beta4Glucosyltransferase"/>
    <property type="match status" value="1"/>
</dbReference>
<evidence type="ECO:0000313" key="5">
    <source>
        <dbReference type="Proteomes" id="UP000199537"/>
    </source>
</evidence>
<keyword evidence="5" id="KW-1185">Reference proteome</keyword>
<evidence type="ECO:0000256" key="1">
    <source>
        <dbReference type="ARBA" id="ARBA00038494"/>
    </source>
</evidence>
<dbReference type="Gene3D" id="3.90.550.10">
    <property type="entry name" value="Spore Coat Polysaccharide Biosynthesis Protein SpsA, Chain A"/>
    <property type="match status" value="1"/>
</dbReference>
<keyword evidence="2" id="KW-1133">Transmembrane helix</keyword>
<evidence type="ECO:0000256" key="2">
    <source>
        <dbReference type="SAM" id="Phobius"/>
    </source>
</evidence>
<organism evidence="4 5">
    <name type="scientific">Thermoflavifilum thermophilum</name>
    <dbReference type="NCBI Taxonomy" id="1393122"/>
    <lineage>
        <taxon>Bacteria</taxon>
        <taxon>Pseudomonadati</taxon>
        <taxon>Bacteroidota</taxon>
        <taxon>Chitinophagia</taxon>
        <taxon>Chitinophagales</taxon>
        <taxon>Chitinophagaceae</taxon>
        <taxon>Thermoflavifilum</taxon>
    </lineage>
</organism>
<dbReference type="SUPFAM" id="SSF53448">
    <property type="entry name" value="Nucleotide-diphospho-sugar transferases"/>
    <property type="match status" value="1"/>
</dbReference>
<feature type="transmembrane region" description="Helical" evidence="2">
    <location>
        <begin position="225"/>
        <end position="246"/>
    </location>
</feature>
<protein>
    <submittedName>
        <fullName evidence="4">(Heptosyl)LPS beta-1,4-glucosyltransferase</fullName>
    </submittedName>
</protein>
<dbReference type="Proteomes" id="UP000199537">
    <property type="component" value="Unassembled WGS sequence"/>
</dbReference>
<accession>A0A1I7NCK8</accession>
<dbReference type="PANTHER" id="PTHR43630">
    <property type="entry name" value="POLY-BETA-1,6-N-ACETYL-D-GLUCOSAMINE SYNTHASE"/>
    <property type="match status" value="1"/>
</dbReference>
<keyword evidence="2" id="KW-0472">Membrane</keyword>
<name>A0A1I7NCK8_9BACT</name>
<proteinExistence type="inferred from homology"/>
<dbReference type="InterPro" id="IPR029044">
    <property type="entry name" value="Nucleotide-diphossugar_trans"/>
</dbReference>
<dbReference type="OrthoDB" id="9815923at2"/>
<dbReference type="PANTHER" id="PTHR43630:SF2">
    <property type="entry name" value="GLYCOSYLTRANSFERASE"/>
    <property type="match status" value="1"/>
</dbReference>
<reference evidence="4" key="1">
    <citation type="submission" date="2016-10" db="EMBL/GenBank/DDBJ databases">
        <authorList>
            <person name="de Groot N.N."/>
        </authorList>
    </citation>
    <scope>NUCLEOTIDE SEQUENCE [LARGE SCALE GENOMIC DNA]</scope>
    <source>
        <strain evidence="4">DSM 14807</strain>
    </source>
</reference>
<dbReference type="GO" id="GO:0016740">
    <property type="term" value="F:transferase activity"/>
    <property type="evidence" value="ECO:0007669"/>
    <property type="project" value="UniProtKB-KW"/>
</dbReference>
<dbReference type="STRING" id="1393122.SAMN05660895_1337"/>